<dbReference type="OrthoDB" id="292759at2"/>
<keyword evidence="3" id="KW-1185">Reference proteome</keyword>
<evidence type="ECO:0000313" key="2">
    <source>
        <dbReference type="EMBL" id="TWT72421.1"/>
    </source>
</evidence>
<feature type="chain" id="PRO_5022728041" description="DUF3828 domain-containing protein" evidence="1">
    <location>
        <begin position="19"/>
        <end position="206"/>
    </location>
</feature>
<dbReference type="PROSITE" id="PS51257">
    <property type="entry name" value="PROKAR_LIPOPROTEIN"/>
    <property type="match status" value="1"/>
</dbReference>
<dbReference type="AlphaFoldDB" id="A0A5C5YD90"/>
<proteinExistence type="predicted"/>
<feature type="signal peptide" evidence="1">
    <location>
        <begin position="1"/>
        <end position="18"/>
    </location>
</feature>
<dbReference type="RefSeq" id="WP_145293220.1">
    <property type="nucleotide sequence ID" value="NZ_CP036319.1"/>
</dbReference>
<accession>A0A5C5YD90</accession>
<evidence type="ECO:0000313" key="3">
    <source>
        <dbReference type="Proteomes" id="UP000317238"/>
    </source>
</evidence>
<evidence type="ECO:0008006" key="4">
    <source>
        <dbReference type="Google" id="ProtNLM"/>
    </source>
</evidence>
<dbReference type="EMBL" id="SJPL01000001">
    <property type="protein sequence ID" value="TWT72421.1"/>
    <property type="molecule type" value="Genomic_DNA"/>
</dbReference>
<reference evidence="2 3" key="1">
    <citation type="submission" date="2019-02" db="EMBL/GenBank/DDBJ databases">
        <title>Deep-cultivation of Planctomycetes and their phenomic and genomic characterization uncovers novel biology.</title>
        <authorList>
            <person name="Wiegand S."/>
            <person name="Jogler M."/>
            <person name="Boedeker C."/>
            <person name="Pinto D."/>
            <person name="Vollmers J."/>
            <person name="Rivas-Marin E."/>
            <person name="Kohn T."/>
            <person name="Peeters S.H."/>
            <person name="Heuer A."/>
            <person name="Rast P."/>
            <person name="Oberbeckmann S."/>
            <person name="Bunk B."/>
            <person name="Jeske O."/>
            <person name="Meyerdierks A."/>
            <person name="Storesund J.E."/>
            <person name="Kallscheuer N."/>
            <person name="Luecker S."/>
            <person name="Lage O.M."/>
            <person name="Pohl T."/>
            <person name="Merkel B.J."/>
            <person name="Hornburger P."/>
            <person name="Mueller R.-W."/>
            <person name="Bruemmer F."/>
            <person name="Labrenz M."/>
            <person name="Spormann A.M."/>
            <person name="Op Den Camp H."/>
            <person name="Overmann J."/>
            <person name="Amann R."/>
            <person name="Jetten M.S.M."/>
            <person name="Mascher T."/>
            <person name="Medema M.H."/>
            <person name="Devos D.P."/>
            <person name="Kaster A.-K."/>
            <person name="Ovreas L."/>
            <person name="Rohde M."/>
            <person name="Galperin M.Y."/>
            <person name="Jogler C."/>
        </authorList>
    </citation>
    <scope>NUCLEOTIDE SEQUENCE [LARGE SCALE GENOMIC DNA]</scope>
    <source>
        <strain evidence="2 3">Pan14r</strain>
    </source>
</reference>
<dbReference type="Proteomes" id="UP000317238">
    <property type="component" value="Unassembled WGS sequence"/>
</dbReference>
<protein>
    <recommendedName>
        <fullName evidence="4">DUF3828 domain-containing protein</fullName>
    </recommendedName>
</protein>
<name>A0A5C5YD90_9PLAN</name>
<comment type="caution">
    <text evidence="2">The sequence shown here is derived from an EMBL/GenBank/DDBJ whole genome shotgun (WGS) entry which is preliminary data.</text>
</comment>
<keyword evidence="1" id="KW-0732">Signal</keyword>
<gene>
    <name evidence="2" type="ORF">Pan14r_47410</name>
</gene>
<organism evidence="2 3">
    <name type="scientific">Crateriforma conspicua</name>
    <dbReference type="NCBI Taxonomy" id="2527996"/>
    <lineage>
        <taxon>Bacteria</taxon>
        <taxon>Pseudomonadati</taxon>
        <taxon>Planctomycetota</taxon>
        <taxon>Planctomycetia</taxon>
        <taxon>Planctomycetales</taxon>
        <taxon>Planctomycetaceae</taxon>
        <taxon>Crateriforma</taxon>
    </lineage>
</organism>
<evidence type="ECO:0000256" key="1">
    <source>
        <dbReference type="SAM" id="SignalP"/>
    </source>
</evidence>
<sequence precursor="true">MLKTLLCLSLVPATLLLVGCGSDEPAASVAQAAAPANAANNGSGTQSAAESQQAEAVVSQFLDRIRRGAGQASAEELLTNQARSVISRFGGVQSLGAPDAQFVVTRSQPAPSVEGEPAGQSLLVHTVWAEPVTAEDGAESVEKTQVVWAVQQEAGQWRISGMVIELVPGEAPTVIDFENEQQIATLFGGGTSTDEVAEATSESVSR</sequence>